<dbReference type="AlphaFoldDB" id="A0A0C2YBE4"/>
<keyword evidence="2" id="KW-1185">Reference proteome</keyword>
<dbReference type="Proteomes" id="UP000053424">
    <property type="component" value="Unassembled WGS sequence"/>
</dbReference>
<dbReference type="HOGENOM" id="CLU_2454984_0_0_1"/>
<proteinExistence type="predicted"/>
<accession>A0A0C2YBE4</accession>
<reference evidence="1 2" key="1">
    <citation type="submission" date="2014-04" db="EMBL/GenBank/DDBJ databases">
        <authorList>
            <consortium name="DOE Joint Genome Institute"/>
            <person name="Kuo A."/>
            <person name="Gay G."/>
            <person name="Dore J."/>
            <person name="Kohler A."/>
            <person name="Nagy L.G."/>
            <person name="Floudas D."/>
            <person name="Copeland A."/>
            <person name="Barry K.W."/>
            <person name="Cichocki N."/>
            <person name="Veneault-Fourrey C."/>
            <person name="LaButti K."/>
            <person name="Lindquist E.A."/>
            <person name="Lipzen A."/>
            <person name="Lundell T."/>
            <person name="Morin E."/>
            <person name="Murat C."/>
            <person name="Sun H."/>
            <person name="Tunlid A."/>
            <person name="Henrissat B."/>
            <person name="Grigoriev I.V."/>
            <person name="Hibbett D.S."/>
            <person name="Martin F."/>
            <person name="Nordberg H.P."/>
            <person name="Cantor M.N."/>
            <person name="Hua S.X."/>
        </authorList>
    </citation>
    <scope>NUCLEOTIDE SEQUENCE [LARGE SCALE GENOMIC DNA]</scope>
    <source>
        <strain evidence="2">h7</strain>
    </source>
</reference>
<sequence length="89" mass="9865">MKYLNAHPLYLRFSANAGLILNSIFATAVLHNSNLLESLVLVLGARLSDVVAFDCGRHELVLLLTYHKSCLRVIDISKSAPQTIFVVVR</sequence>
<gene>
    <name evidence="1" type="ORF">M413DRAFT_447837</name>
</gene>
<evidence type="ECO:0000313" key="1">
    <source>
        <dbReference type="EMBL" id="KIM38347.1"/>
    </source>
</evidence>
<reference evidence="2" key="2">
    <citation type="submission" date="2015-01" db="EMBL/GenBank/DDBJ databases">
        <title>Evolutionary Origins and Diversification of the Mycorrhizal Mutualists.</title>
        <authorList>
            <consortium name="DOE Joint Genome Institute"/>
            <consortium name="Mycorrhizal Genomics Consortium"/>
            <person name="Kohler A."/>
            <person name="Kuo A."/>
            <person name="Nagy L.G."/>
            <person name="Floudas D."/>
            <person name="Copeland A."/>
            <person name="Barry K.W."/>
            <person name="Cichocki N."/>
            <person name="Veneault-Fourrey C."/>
            <person name="LaButti K."/>
            <person name="Lindquist E.A."/>
            <person name="Lipzen A."/>
            <person name="Lundell T."/>
            <person name="Morin E."/>
            <person name="Murat C."/>
            <person name="Riley R."/>
            <person name="Ohm R."/>
            <person name="Sun H."/>
            <person name="Tunlid A."/>
            <person name="Henrissat B."/>
            <person name="Grigoriev I.V."/>
            <person name="Hibbett D.S."/>
            <person name="Martin F."/>
        </authorList>
    </citation>
    <scope>NUCLEOTIDE SEQUENCE [LARGE SCALE GENOMIC DNA]</scope>
    <source>
        <strain evidence="2">h7</strain>
    </source>
</reference>
<protein>
    <submittedName>
        <fullName evidence="1">Uncharacterized protein</fullName>
    </submittedName>
</protein>
<evidence type="ECO:0000313" key="2">
    <source>
        <dbReference type="Proteomes" id="UP000053424"/>
    </source>
</evidence>
<name>A0A0C2YBE4_HEBCY</name>
<dbReference type="EMBL" id="KN831791">
    <property type="protein sequence ID" value="KIM38347.1"/>
    <property type="molecule type" value="Genomic_DNA"/>
</dbReference>
<organism evidence="1 2">
    <name type="scientific">Hebeloma cylindrosporum</name>
    <dbReference type="NCBI Taxonomy" id="76867"/>
    <lineage>
        <taxon>Eukaryota</taxon>
        <taxon>Fungi</taxon>
        <taxon>Dikarya</taxon>
        <taxon>Basidiomycota</taxon>
        <taxon>Agaricomycotina</taxon>
        <taxon>Agaricomycetes</taxon>
        <taxon>Agaricomycetidae</taxon>
        <taxon>Agaricales</taxon>
        <taxon>Agaricineae</taxon>
        <taxon>Hymenogastraceae</taxon>
        <taxon>Hebeloma</taxon>
    </lineage>
</organism>